<dbReference type="RefSeq" id="WP_211873418.1">
    <property type="nucleotide sequence ID" value="NZ_JAAEDH010000004.1"/>
</dbReference>
<protein>
    <submittedName>
        <fullName evidence="1">DUF3489 domain-containing protein</fullName>
    </submittedName>
</protein>
<gene>
    <name evidence="1" type="ORF">GXW79_05870</name>
</gene>
<dbReference type="Pfam" id="PF11994">
    <property type="entry name" value="DUF3489"/>
    <property type="match status" value="1"/>
</dbReference>
<comment type="caution">
    <text evidence="1">The sequence shown here is derived from an EMBL/GenBank/DDBJ whole genome shotgun (WGS) entry which is preliminary data.</text>
</comment>
<evidence type="ECO:0000313" key="1">
    <source>
        <dbReference type="EMBL" id="MBR0654602.1"/>
    </source>
</evidence>
<proteinExistence type="predicted"/>
<dbReference type="Proteomes" id="UP001196068">
    <property type="component" value="Unassembled WGS sequence"/>
</dbReference>
<dbReference type="InterPro" id="IPR021880">
    <property type="entry name" value="DUF3489"/>
</dbReference>
<accession>A0AAF1JWA6</accession>
<organism evidence="1 2">
    <name type="scientific">Plastoroseomonas arctica</name>
    <dbReference type="NCBI Taxonomy" id="1509237"/>
    <lineage>
        <taxon>Bacteria</taxon>
        <taxon>Pseudomonadati</taxon>
        <taxon>Pseudomonadota</taxon>
        <taxon>Alphaproteobacteria</taxon>
        <taxon>Acetobacterales</taxon>
        <taxon>Acetobacteraceae</taxon>
        <taxon>Plastoroseomonas</taxon>
    </lineage>
</organism>
<dbReference type="EMBL" id="JAAEDH010000004">
    <property type="protein sequence ID" value="MBR0654602.1"/>
    <property type="molecule type" value="Genomic_DNA"/>
</dbReference>
<dbReference type="AlphaFoldDB" id="A0AAF1JWA6"/>
<sequence length="206" mass="21109">MSSITMNLSNAQLQVLTAGAERPNRLLLPLPATIPLRGGACRSLLAALLKLHFVEEIQAEDARNAWRTDAAGKDIGLRLTAAGLAAVGAPAEAPACQATDLGKAAAVDPQIDAIATVEDAAGKAHNGGFADPESGATGPRRPTGKLGAALQAIAAEKGATLTELTALTNWLPHTTRAAVTGLRQRGFPIALIQVDGRKAYRLTAAG</sequence>
<reference evidence="1" key="2">
    <citation type="journal article" date="2021" name="Syst. Appl. Microbiol.">
        <title>Roseomonas hellenica sp. nov., isolated from roots of wild-growing Alkanna tinctoria.</title>
        <authorList>
            <person name="Rat A."/>
            <person name="Naranjo H.D."/>
            <person name="Lebbe L."/>
            <person name="Cnockaert M."/>
            <person name="Krigas N."/>
            <person name="Grigoriadou K."/>
            <person name="Maloupa E."/>
            <person name="Willems A."/>
        </authorList>
    </citation>
    <scope>NUCLEOTIDE SEQUENCE</scope>
    <source>
        <strain evidence="1">LMG 28251</strain>
    </source>
</reference>
<name>A0AAF1JWA6_9PROT</name>
<evidence type="ECO:0000313" key="2">
    <source>
        <dbReference type="Proteomes" id="UP001196068"/>
    </source>
</evidence>
<keyword evidence="2" id="KW-1185">Reference proteome</keyword>
<reference evidence="1" key="1">
    <citation type="submission" date="2020-01" db="EMBL/GenBank/DDBJ databases">
        <authorList>
            <person name="Rat A."/>
        </authorList>
    </citation>
    <scope>NUCLEOTIDE SEQUENCE</scope>
    <source>
        <strain evidence="1">LMG 28251</strain>
    </source>
</reference>